<reference evidence="9 10" key="1">
    <citation type="journal article" date="2021" name="Elife">
        <title>Chloroplast acquisition without the gene transfer in kleptoplastic sea slugs, Plakobranchus ocellatus.</title>
        <authorList>
            <person name="Maeda T."/>
            <person name="Takahashi S."/>
            <person name="Yoshida T."/>
            <person name="Shimamura S."/>
            <person name="Takaki Y."/>
            <person name="Nagai Y."/>
            <person name="Toyoda A."/>
            <person name="Suzuki Y."/>
            <person name="Arimoto A."/>
            <person name="Ishii H."/>
            <person name="Satoh N."/>
            <person name="Nishiyama T."/>
            <person name="Hasebe M."/>
            <person name="Maruyama T."/>
            <person name="Minagawa J."/>
            <person name="Obokata J."/>
            <person name="Shigenobu S."/>
        </authorList>
    </citation>
    <scope>NUCLEOTIDE SEQUENCE [LARGE SCALE GENOMIC DNA]</scope>
</reference>
<dbReference type="InterPro" id="IPR039808">
    <property type="entry name" value="Cadherin"/>
</dbReference>
<keyword evidence="2" id="KW-0677">Repeat</keyword>
<dbReference type="GO" id="GO:0008013">
    <property type="term" value="F:beta-catenin binding"/>
    <property type="evidence" value="ECO:0007669"/>
    <property type="project" value="TreeGrafter"/>
</dbReference>
<evidence type="ECO:0000313" key="9">
    <source>
        <dbReference type="EMBL" id="GFR70655.1"/>
    </source>
</evidence>
<feature type="chain" id="PRO_5043730316" evidence="7">
    <location>
        <begin position="21"/>
        <end position="257"/>
    </location>
</feature>
<protein>
    <submittedName>
        <fullName evidence="9">Cadherin-87A</fullName>
    </submittedName>
</protein>
<accession>A0AAV4FE57</accession>
<dbReference type="PRINTS" id="PR00205">
    <property type="entry name" value="CADHERIN"/>
</dbReference>
<organism evidence="9 10">
    <name type="scientific">Elysia marginata</name>
    <dbReference type="NCBI Taxonomy" id="1093978"/>
    <lineage>
        <taxon>Eukaryota</taxon>
        <taxon>Metazoa</taxon>
        <taxon>Spiralia</taxon>
        <taxon>Lophotrochozoa</taxon>
        <taxon>Mollusca</taxon>
        <taxon>Gastropoda</taxon>
        <taxon>Heterobranchia</taxon>
        <taxon>Euthyneura</taxon>
        <taxon>Panpulmonata</taxon>
        <taxon>Sacoglossa</taxon>
        <taxon>Placobranchoidea</taxon>
        <taxon>Plakobranchidae</taxon>
        <taxon>Elysia</taxon>
    </lineage>
</organism>
<name>A0AAV4FE57_9GAST</name>
<keyword evidence="6" id="KW-1133">Transmembrane helix</keyword>
<dbReference type="AlphaFoldDB" id="A0AAV4FE57"/>
<keyword evidence="3 5" id="KW-0106">Calcium</keyword>
<dbReference type="PANTHER" id="PTHR24027">
    <property type="entry name" value="CADHERIN-23"/>
    <property type="match status" value="1"/>
</dbReference>
<comment type="caution">
    <text evidence="9">The sequence shown here is derived from an EMBL/GenBank/DDBJ whole genome shotgun (WGS) entry which is preliminary data.</text>
</comment>
<evidence type="ECO:0000256" key="5">
    <source>
        <dbReference type="PROSITE-ProRule" id="PRU00043"/>
    </source>
</evidence>
<evidence type="ECO:0000256" key="7">
    <source>
        <dbReference type="SAM" id="SignalP"/>
    </source>
</evidence>
<feature type="signal peptide" evidence="7">
    <location>
        <begin position="1"/>
        <end position="20"/>
    </location>
</feature>
<keyword evidence="10" id="KW-1185">Reference proteome</keyword>
<dbReference type="SUPFAM" id="SSF49313">
    <property type="entry name" value="Cadherin-like"/>
    <property type="match status" value="1"/>
</dbReference>
<dbReference type="CDD" id="cd11304">
    <property type="entry name" value="Cadherin_repeat"/>
    <property type="match status" value="1"/>
</dbReference>
<dbReference type="GO" id="GO:0045296">
    <property type="term" value="F:cadherin binding"/>
    <property type="evidence" value="ECO:0007669"/>
    <property type="project" value="TreeGrafter"/>
</dbReference>
<evidence type="ECO:0000256" key="4">
    <source>
        <dbReference type="ARBA" id="ARBA00023136"/>
    </source>
</evidence>
<evidence type="ECO:0000256" key="2">
    <source>
        <dbReference type="ARBA" id="ARBA00022737"/>
    </source>
</evidence>
<dbReference type="GO" id="GO:0016477">
    <property type="term" value="P:cell migration"/>
    <property type="evidence" value="ECO:0007669"/>
    <property type="project" value="TreeGrafter"/>
</dbReference>
<proteinExistence type="predicted"/>
<dbReference type="Gene3D" id="2.60.40.60">
    <property type="entry name" value="Cadherins"/>
    <property type="match status" value="2"/>
</dbReference>
<evidence type="ECO:0000256" key="3">
    <source>
        <dbReference type="ARBA" id="ARBA00022837"/>
    </source>
</evidence>
<dbReference type="EMBL" id="BMAT01004227">
    <property type="protein sequence ID" value="GFR70655.1"/>
    <property type="molecule type" value="Genomic_DNA"/>
</dbReference>
<evidence type="ECO:0000313" key="10">
    <source>
        <dbReference type="Proteomes" id="UP000762676"/>
    </source>
</evidence>
<feature type="transmembrane region" description="Helical" evidence="6">
    <location>
        <begin position="199"/>
        <end position="221"/>
    </location>
</feature>
<dbReference type="GO" id="GO:0005509">
    <property type="term" value="F:calcium ion binding"/>
    <property type="evidence" value="ECO:0007669"/>
    <property type="project" value="UniProtKB-UniRule"/>
</dbReference>
<keyword evidence="4 6" id="KW-0472">Membrane</keyword>
<dbReference type="GO" id="GO:0016342">
    <property type="term" value="C:catenin complex"/>
    <property type="evidence" value="ECO:0007669"/>
    <property type="project" value="TreeGrafter"/>
</dbReference>
<evidence type="ECO:0000259" key="8">
    <source>
        <dbReference type="PROSITE" id="PS50268"/>
    </source>
</evidence>
<dbReference type="PROSITE" id="PS50268">
    <property type="entry name" value="CADHERIN_2"/>
    <property type="match status" value="1"/>
</dbReference>
<comment type="subcellular location">
    <subcellularLocation>
        <location evidence="1">Membrane</location>
    </subcellularLocation>
</comment>
<sequence length="257" mass="27383">MGSISALILYLFTDICFLLTFQPSPLKLFNSDLFSYSNQVTDKGGLTSTASVNVTFLDCNDNAPRFLQPAYSASVTECTPPGTILFSLQAEDADSDRQGNDDIYFSSVGGTVTVGADGAVALASTRSAGTVVNLDAYAWDKGQTPGALRSENPAKISVRFLPCPATAAPVTAAPTTVAATTAPTTTTITSISRSGNSNIAWILLASLLGLGFLGLLTFMLWRYWQVCGRLCETTTCCESRPRYQERYVLNASPNLPL</sequence>
<dbReference type="InterPro" id="IPR002126">
    <property type="entry name" value="Cadherin-like_dom"/>
</dbReference>
<dbReference type="Proteomes" id="UP000762676">
    <property type="component" value="Unassembled WGS sequence"/>
</dbReference>
<dbReference type="GO" id="GO:0007156">
    <property type="term" value="P:homophilic cell adhesion via plasma membrane adhesion molecules"/>
    <property type="evidence" value="ECO:0007669"/>
    <property type="project" value="InterPro"/>
</dbReference>
<keyword evidence="7" id="KW-0732">Signal</keyword>
<keyword evidence="6" id="KW-0812">Transmembrane</keyword>
<evidence type="ECO:0000256" key="1">
    <source>
        <dbReference type="ARBA" id="ARBA00004370"/>
    </source>
</evidence>
<evidence type="ECO:0000256" key="6">
    <source>
        <dbReference type="SAM" id="Phobius"/>
    </source>
</evidence>
<dbReference type="PANTHER" id="PTHR24027:SF438">
    <property type="entry name" value="CADHERIN 23"/>
    <property type="match status" value="1"/>
</dbReference>
<dbReference type="InterPro" id="IPR015919">
    <property type="entry name" value="Cadherin-like_sf"/>
</dbReference>
<feature type="domain" description="Cadherin" evidence="8">
    <location>
        <begin position="19"/>
        <end position="66"/>
    </location>
</feature>
<gene>
    <name evidence="9" type="ORF">ElyMa_002077900</name>
</gene>